<evidence type="ECO:0000313" key="2">
    <source>
        <dbReference type="Proteomes" id="UP000799640"/>
    </source>
</evidence>
<organism evidence="1 2">
    <name type="scientific">Trichodelitschia bisporula</name>
    <dbReference type="NCBI Taxonomy" id="703511"/>
    <lineage>
        <taxon>Eukaryota</taxon>
        <taxon>Fungi</taxon>
        <taxon>Dikarya</taxon>
        <taxon>Ascomycota</taxon>
        <taxon>Pezizomycotina</taxon>
        <taxon>Dothideomycetes</taxon>
        <taxon>Dothideomycetes incertae sedis</taxon>
        <taxon>Phaeotrichales</taxon>
        <taxon>Phaeotrichaceae</taxon>
        <taxon>Trichodelitschia</taxon>
    </lineage>
</organism>
<name>A0A6G1HQ81_9PEZI</name>
<proteinExistence type="predicted"/>
<sequence>MHGGDMRNYSCRQRTVVDAVRHCRLGSRVQCGTKPAVTGLLYNTRENGHHGGPKQVAVANARHSVAALEPRKRKVRNSAMPHRPAIGSPLLKLVYASLFNRKLVYVITYDLRRVIRAVLQPHTLFLAARGGAQRTRRCALWILLWPRAAIMCERIDRSVCFRPDSLCGALISLR</sequence>
<reference evidence="1" key="1">
    <citation type="journal article" date="2020" name="Stud. Mycol.">
        <title>101 Dothideomycetes genomes: a test case for predicting lifestyles and emergence of pathogens.</title>
        <authorList>
            <person name="Haridas S."/>
            <person name="Albert R."/>
            <person name="Binder M."/>
            <person name="Bloem J."/>
            <person name="Labutti K."/>
            <person name="Salamov A."/>
            <person name="Andreopoulos B."/>
            <person name="Baker S."/>
            <person name="Barry K."/>
            <person name="Bills G."/>
            <person name="Bluhm B."/>
            <person name="Cannon C."/>
            <person name="Castanera R."/>
            <person name="Culley D."/>
            <person name="Daum C."/>
            <person name="Ezra D."/>
            <person name="Gonzalez J."/>
            <person name="Henrissat B."/>
            <person name="Kuo A."/>
            <person name="Liang C."/>
            <person name="Lipzen A."/>
            <person name="Lutzoni F."/>
            <person name="Magnuson J."/>
            <person name="Mondo S."/>
            <person name="Nolan M."/>
            <person name="Ohm R."/>
            <person name="Pangilinan J."/>
            <person name="Park H.-J."/>
            <person name="Ramirez L."/>
            <person name="Alfaro M."/>
            <person name="Sun H."/>
            <person name="Tritt A."/>
            <person name="Yoshinaga Y."/>
            <person name="Zwiers L.-H."/>
            <person name="Turgeon B."/>
            <person name="Goodwin S."/>
            <person name="Spatafora J."/>
            <person name="Crous P."/>
            <person name="Grigoriev I."/>
        </authorList>
    </citation>
    <scope>NUCLEOTIDE SEQUENCE</scope>
    <source>
        <strain evidence="1">CBS 262.69</strain>
    </source>
</reference>
<accession>A0A6G1HQ81</accession>
<dbReference type="EMBL" id="ML996701">
    <property type="protein sequence ID" value="KAF2398026.1"/>
    <property type="molecule type" value="Genomic_DNA"/>
</dbReference>
<dbReference type="Proteomes" id="UP000799640">
    <property type="component" value="Unassembled WGS sequence"/>
</dbReference>
<gene>
    <name evidence="1" type="ORF">EJ06DRAFT_120097</name>
</gene>
<dbReference type="AlphaFoldDB" id="A0A6G1HQ81"/>
<evidence type="ECO:0000313" key="1">
    <source>
        <dbReference type="EMBL" id="KAF2398026.1"/>
    </source>
</evidence>
<protein>
    <submittedName>
        <fullName evidence="1">Uncharacterized protein</fullName>
    </submittedName>
</protein>
<keyword evidence="2" id="KW-1185">Reference proteome</keyword>